<gene>
    <name evidence="5" type="ORF">FB45DRAFT_991625</name>
</gene>
<dbReference type="InterPro" id="IPR029058">
    <property type="entry name" value="AB_hydrolase_fold"/>
</dbReference>
<comment type="similarity">
    <text evidence="1 3">Belongs to the type-B carboxylesterase/lipase family.</text>
</comment>
<dbReference type="GO" id="GO:0016787">
    <property type="term" value="F:hydrolase activity"/>
    <property type="evidence" value="ECO:0007669"/>
    <property type="project" value="UniProtKB-KW"/>
</dbReference>
<evidence type="ECO:0000256" key="1">
    <source>
        <dbReference type="ARBA" id="ARBA00005964"/>
    </source>
</evidence>
<dbReference type="Pfam" id="PF00135">
    <property type="entry name" value="COesterase"/>
    <property type="match status" value="1"/>
</dbReference>
<organism evidence="5 6">
    <name type="scientific">Roridomyces roridus</name>
    <dbReference type="NCBI Taxonomy" id="1738132"/>
    <lineage>
        <taxon>Eukaryota</taxon>
        <taxon>Fungi</taxon>
        <taxon>Dikarya</taxon>
        <taxon>Basidiomycota</taxon>
        <taxon>Agaricomycotina</taxon>
        <taxon>Agaricomycetes</taxon>
        <taxon>Agaricomycetidae</taxon>
        <taxon>Agaricales</taxon>
        <taxon>Marasmiineae</taxon>
        <taxon>Mycenaceae</taxon>
        <taxon>Roridomyces</taxon>
    </lineage>
</organism>
<evidence type="ECO:0000256" key="3">
    <source>
        <dbReference type="RuleBase" id="RU361235"/>
    </source>
</evidence>
<dbReference type="SUPFAM" id="SSF53474">
    <property type="entry name" value="alpha/beta-Hydrolases"/>
    <property type="match status" value="1"/>
</dbReference>
<dbReference type="Proteomes" id="UP001221142">
    <property type="component" value="Unassembled WGS sequence"/>
</dbReference>
<dbReference type="InterPro" id="IPR002018">
    <property type="entry name" value="CarbesteraseB"/>
</dbReference>
<evidence type="ECO:0000313" key="6">
    <source>
        <dbReference type="Proteomes" id="UP001221142"/>
    </source>
</evidence>
<sequence length="554" mass="58443">MLLLLLVSISAATAQRLTSPLGPVVDLGYAAYAGNTTSPTGIADGPVAFYGNIRYAQPPLGDLRFRAPALLDETTSTTQVLDARDWGPPCIQHPAVVGIGSEDCLTLNVWKPTNASAGDKLPVAVYIHGGGFFAGAPQGFPMYDWVAQHPGGIIGVSITYRLNLLGFLGGPVVAADGDLNAGLLDQRAGLEWVQRHISEFGGDPENVAIYGESAGGAAVVMQVVAYAGKKTVPFKRATAQSIGFGPTSTAEQTDAFFESAAGIIGCPASGSDAMPCLRNASVGAIVSAINRITNGAFSPVIEGPTGFLPDLPSRLIANGNFSNVEFTGGHCTGDGNTFAGGSPAAFQTDEDIRTIVFSRWPGVSNTTIGQALVIYPEPNATGSPFTTQYERATAMAGDIIFTCMDWFLADKLTSRSVENVFAFSWNAPDTVLFNAQPFLGAMHTSDLYYLFDGTNTFNNAGNTFTPFNTSEATLSKEAIAYWTSFGATGDPSVDKEETSPAWESFAGPGGTRRHMVLTRGGNMATNSTMGNFTTEQIQRCQFWMSANVTAETRI</sequence>
<dbReference type="EMBL" id="JARKIF010000013">
    <property type="protein sequence ID" value="KAJ7624849.1"/>
    <property type="molecule type" value="Genomic_DNA"/>
</dbReference>
<dbReference type="Gene3D" id="3.40.50.1820">
    <property type="entry name" value="alpha/beta hydrolase"/>
    <property type="match status" value="1"/>
</dbReference>
<dbReference type="InterPro" id="IPR050309">
    <property type="entry name" value="Type-B_Carboxylest/Lipase"/>
</dbReference>
<name>A0AAD7FKX3_9AGAR</name>
<proteinExistence type="inferred from homology"/>
<comment type="caution">
    <text evidence="5">The sequence shown here is derived from an EMBL/GenBank/DDBJ whole genome shotgun (WGS) entry which is preliminary data.</text>
</comment>
<protein>
    <recommendedName>
        <fullName evidence="3">Carboxylic ester hydrolase</fullName>
        <ecNumber evidence="3">3.1.1.-</ecNumber>
    </recommendedName>
</protein>
<feature type="domain" description="Carboxylesterase type B" evidence="4">
    <location>
        <begin position="24"/>
        <end position="522"/>
    </location>
</feature>
<evidence type="ECO:0000256" key="2">
    <source>
        <dbReference type="ARBA" id="ARBA00022801"/>
    </source>
</evidence>
<dbReference type="AlphaFoldDB" id="A0AAD7FKX3"/>
<dbReference type="InterPro" id="IPR019819">
    <property type="entry name" value="Carboxylesterase_B_CS"/>
</dbReference>
<dbReference type="EC" id="3.1.1.-" evidence="3"/>
<keyword evidence="6" id="KW-1185">Reference proteome</keyword>
<evidence type="ECO:0000259" key="4">
    <source>
        <dbReference type="Pfam" id="PF00135"/>
    </source>
</evidence>
<dbReference type="PROSITE" id="PS00122">
    <property type="entry name" value="CARBOXYLESTERASE_B_1"/>
    <property type="match status" value="1"/>
</dbReference>
<dbReference type="PANTHER" id="PTHR11559">
    <property type="entry name" value="CARBOXYLESTERASE"/>
    <property type="match status" value="1"/>
</dbReference>
<evidence type="ECO:0000313" key="5">
    <source>
        <dbReference type="EMBL" id="KAJ7624849.1"/>
    </source>
</evidence>
<dbReference type="PROSITE" id="PS00941">
    <property type="entry name" value="CARBOXYLESTERASE_B_2"/>
    <property type="match status" value="1"/>
</dbReference>
<dbReference type="InterPro" id="IPR019826">
    <property type="entry name" value="Carboxylesterase_B_AS"/>
</dbReference>
<accession>A0AAD7FKX3</accession>
<reference evidence="5" key="1">
    <citation type="submission" date="2023-03" db="EMBL/GenBank/DDBJ databases">
        <title>Massive genome expansion in bonnet fungi (Mycena s.s.) driven by repeated elements and novel gene families across ecological guilds.</title>
        <authorList>
            <consortium name="Lawrence Berkeley National Laboratory"/>
            <person name="Harder C.B."/>
            <person name="Miyauchi S."/>
            <person name="Viragh M."/>
            <person name="Kuo A."/>
            <person name="Thoen E."/>
            <person name="Andreopoulos B."/>
            <person name="Lu D."/>
            <person name="Skrede I."/>
            <person name="Drula E."/>
            <person name="Henrissat B."/>
            <person name="Morin E."/>
            <person name="Kohler A."/>
            <person name="Barry K."/>
            <person name="LaButti K."/>
            <person name="Morin E."/>
            <person name="Salamov A."/>
            <person name="Lipzen A."/>
            <person name="Mereny Z."/>
            <person name="Hegedus B."/>
            <person name="Baldrian P."/>
            <person name="Stursova M."/>
            <person name="Weitz H."/>
            <person name="Taylor A."/>
            <person name="Grigoriev I.V."/>
            <person name="Nagy L.G."/>
            <person name="Martin F."/>
            <person name="Kauserud H."/>
        </authorList>
    </citation>
    <scope>NUCLEOTIDE SEQUENCE</scope>
    <source>
        <strain evidence="5">9284</strain>
    </source>
</reference>
<keyword evidence="2 3" id="KW-0378">Hydrolase</keyword>